<sequence>MKARDEEQIDRWALTVRVTLAEGWSKELGLGEAAACCAASALSTAETKISISSDRDHMTPQTPHCLVFR</sequence>
<accession>A0AAV2K9X8</accession>
<dbReference type="AlphaFoldDB" id="A0AAV2K9X8"/>
<proteinExistence type="predicted"/>
<reference evidence="1 2" key="1">
    <citation type="submission" date="2024-04" db="EMBL/GenBank/DDBJ databases">
        <authorList>
            <person name="Waldvogel A.-M."/>
            <person name="Schoenle A."/>
        </authorList>
    </citation>
    <scope>NUCLEOTIDE SEQUENCE [LARGE SCALE GENOMIC DNA]</scope>
</reference>
<keyword evidence="2" id="KW-1185">Reference proteome</keyword>
<gene>
    <name evidence="1" type="ORF">KC01_LOCUS15045</name>
</gene>
<protein>
    <submittedName>
        <fullName evidence="1">Uncharacterized protein</fullName>
    </submittedName>
</protein>
<evidence type="ECO:0000313" key="1">
    <source>
        <dbReference type="EMBL" id="CAL1584760.1"/>
    </source>
</evidence>
<organism evidence="1 2">
    <name type="scientific">Knipowitschia caucasica</name>
    <name type="common">Caucasian dwarf goby</name>
    <name type="synonym">Pomatoschistus caucasicus</name>
    <dbReference type="NCBI Taxonomy" id="637954"/>
    <lineage>
        <taxon>Eukaryota</taxon>
        <taxon>Metazoa</taxon>
        <taxon>Chordata</taxon>
        <taxon>Craniata</taxon>
        <taxon>Vertebrata</taxon>
        <taxon>Euteleostomi</taxon>
        <taxon>Actinopterygii</taxon>
        <taxon>Neopterygii</taxon>
        <taxon>Teleostei</taxon>
        <taxon>Neoteleostei</taxon>
        <taxon>Acanthomorphata</taxon>
        <taxon>Gobiaria</taxon>
        <taxon>Gobiiformes</taxon>
        <taxon>Gobioidei</taxon>
        <taxon>Gobiidae</taxon>
        <taxon>Gobiinae</taxon>
        <taxon>Knipowitschia</taxon>
    </lineage>
</organism>
<evidence type="ECO:0000313" key="2">
    <source>
        <dbReference type="Proteomes" id="UP001497482"/>
    </source>
</evidence>
<dbReference type="Proteomes" id="UP001497482">
    <property type="component" value="Chromosome 16"/>
</dbReference>
<dbReference type="EMBL" id="OZ035838">
    <property type="protein sequence ID" value="CAL1584760.1"/>
    <property type="molecule type" value="Genomic_DNA"/>
</dbReference>
<name>A0AAV2K9X8_KNICA</name>